<gene>
    <name evidence="1" type="ORF">G2W53_031749</name>
</gene>
<evidence type="ECO:0000313" key="2">
    <source>
        <dbReference type="Proteomes" id="UP000634136"/>
    </source>
</evidence>
<accession>A0A834SUH0</accession>
<name>A0A834SUH0_9FABA</name>
<dbReference type="EMBL" id="JAAIUW010000010">
    <property type="protein sequence ID" value="KAF7810773.1"/>
    <property type="molecule type" value="Genomic_DNA"/>
</dbReference>
<sequence>MMTWHNMRLVSMKLDAEELLGANVSALHYRLGGPHLLPVLARLYLRFLHVIRPYVT</sequence>
<keyword evidence="2" id="KW-1185">Reference proteome</keyword>
<dbReference type="AlphaFoldDB" id="A0A834SUH0"/>
<organism evidence="1 2">
    <name type="scientific">Senna tora</name>
    <dbReference type="NCBI Taxonomy" id="362788"/>
    <lineage>
        <taxon>Eukaryota</taxon>
        <taxon>Viridiplantae</taxon>
        <taxon>Streptophyta</taxon>
        <taxon>Embryophyta</taxon>
        <taxon>Tracheophyta</taxon>
        <taxon>Spermatophyta</taxon>
        <taxon>Magnoliopsida</taxon>
        <taxon>eudicotyledons</taxon>
        <taxon>Gunneridae</taxon>
        <taxon>Pentapetalae</taxon>
        <taxon>rosids</taxon>
        <taxon>fabids</taxon>
        <taxon>Fabales</taxon>
        <taxon>Fabaceae</taxon>
        <taxon>Caesalpinioideae</taxon>
        <taxon>Cassia clade</taxon>
        <taxon>Senna</taxon>
    </lineage>
</organism>
<protein>
    <submittedName>
        <fullName evidence="1">Uncharacterized protein</fullName>
    </submittedName>
</protein>
<comment type="caution">
    <text evidence="1">The sequence shown here is derived from an EMBL/GenBank/DDBJ whole genome shotgun (WGS) entry which is preliminary data.</text>
</comment>
<dbReference type="Proteomes" id="UP000634136">
    <property type="component" value="Unassembled WGS sequence"/>
</dbReference>
<evidence type="ECO:0000313" key="1">
    <source>
        <dbReference type="EMBL" id="KAF7810773.1"/>
    </source>
</evidence>
<proteinExistence type="predicted"/>
<reference evidence="1" key="1">
    <citation type="submission" date="2020-09" db="EMBL/GenBank/DDBJ databases">
        <title>Genome-Enabled Discovery of Anthraquinone Biosynthesis in Senna tora.</title>
        <authorList>
            <person name="Kang S.-H."/>
            <person name="Pandey R.P."/>
            <person name="Lee C.-M."/>
            <person name="Sim J.-S."/>
            <person name="Jeong J.-T."/>
            <person name="Choi B.-S."/>
            <person name="Jung M."/>
            <person name="Ginzburg D."/>
            <person name="Zhao K."/>
            <person name="Won S.Y."/>
            <person name="Oh T.-J."/>
            <person name="Yu Y."/>
            <person name="Kim N.-H."/>
            <person name="Lee O.R."/>
            <person name="Lee T.-H."/>
            <person name="Bashyal P."/>
            <person name="Kim T.-S."/>
            <person name="Lee W.-H."/>
            <person name="Kawkins C."/>
            <person name="Kim C.-K."/>
            <person name="Kim J.S."/>
            <person name="Ahn B.O."/>
            <person name="Rhee S.Y."/>
            <person name="Sohng J.K."/>
        </authorList>
    </citation>
    <scope>NUCLEOTIDE SEQUENCE</scope>
    <source>
        <tissue evidence="1">Leaf</tissue>
    </source>
</reference>